<comment type="caution">
    <text evidence="1">The sequence shown here is derived from an EMBL/GenBank/DDBJ whole genome shotgun (WGS) entry which is preliminary data.</text>
</comment>
<gene>
    <name evidence="1" type="ORF">EK21DRAFT_106679</name>
</gene>
<dbReference type="EMBL" id="ML978156">
    <property type="protein sequence ID" value="KAF2035842.1"/>
    <property type="molecule type" value="Genomic_DNA"/>
</dbReference>
<protein>
    <submittedName>
        <fullName evidence="1">Uncharacterized protein</fullName>
    </submittedName>
</protein>
<organism evidence="1 2">
    <name type="scientific">Setomelanomma holmii</name>
    <dbReference type="NCBI Taxonomy" id="210430"/>
    <lineage>
        <taxon>Eukaryota</taxon>
        <taxon>Fungi</taxon>
        <taxon>Dikarya</taxon>
        <taxon>Ascomycota</taxon>
        <taxon>Pezizomycotina</taxon>
        <taxon>Dothideomycetes</taxon>
        <taxon>Pleosporomycetidae</taxon>
        <taxon>Pleosporales</taxon>
        <taxon>Pleosporineae</taxon>
        <taxon>Phaeosphaeriaceae</taxon>
        <taxon>Setomelanomma</taxon>
    </lineage>
</organism>
<dbReference type="Proteomes" id="UP000799777">
    <property type="component" value="Unassembled WGS sequence"/>
</dbReference>
<dbReference type="AlphaFoldDB" id="A0A9P4HMA4"/>
<keyword evidence="2" id="KW-1185">Reference proteome</keyword>
<name>A0A9P4HMA4_9PLEO</name>
<accession>A0A9P4HMA4</accession>
<evidence type="ECO:0000313" key="1">
    <source>
        <dbReference type="EMBL" id="KAF2035842.1"/>
    </source>
</evidence>
<reference evidence="1" key="1">
    <citation type="journal article" date="2020" name="Stud. Mycol.">
        <title>101 Dothideomycetes genomes: a test case for predicting lifestyles and emergence of pathogens.</title>
        <authorList>
            <person name="Haridas S."/>
            <person name="Albert R."/>
            <person name="Binder M."/>
            <person name="Bloem J."/>
            <person name="Labutti K."/>
            <person name="Salamov A."/>
            <person name="Andreopoulos B."/>
            <person name="Baker S."/>
            <person name="Barry K."/>
            <person name="Bills G."/>
            <person name="Bluhm B."/>
            <person name="Cannon C."/>
            <person name="Castanera R."/>
            <person name="Culley D."/>
            <person name="Daum C."/>
            <person name="Ezra D."/>
            <person name="Gonzalez J."/>
            <person name="Henrissat B."/>
            <person name="Kuo A."/>
            <person name="Liang C."/>
            <person name="Lipzen A."/>
            <person name="Lutzoni F."/>
            <person name="Magnuson J."/>
            <person name="Mondo S."/>
            <person name="Nolan M."/>
            <person name="Ohm R."/>
            <person name="Pangilinan J."/>
            <person name="Park H.-J."/>
            <person name="Ramirez L."/>
            <person name="Alfaro M."/>
            <person name="Sun H."/>
            <person name="Tritt A."/>
            <person name="Yoshinaga Y."/>
            <person name="Zwiers L.-H."/>
            <person name="Turgeon B."/>
            <person name="Goodwin S."/>
            <person name="Spatafora J."/>
            <person name="Crous P."/>
            <person name="Grigoriev I."/>
        </authorList>
    </citation>
    <scope>NUCLEOTIDE SEQUENCE</scope>
    <source>
        <strain evidence="1">CBS 110217</strain>
    </source>
</reference>
<proteinExistence type="predicted"/>
<evidence type="ECO:0000313" key="2">
    <source>
        <dbReference type="Proteomes" id="UP000799777"/>
    </source>
</evidence>
<sequence length="141" mass="15585">MLQEDALPIPTKTPRKQAAAAVEEEGQVQEPGAHAAVEEAHRLQKAEALMNALIISPNTGISWTQIKLSIRRFGSTVELFNLRFTAKVQDMGLEVKDLREDHEVQMAVQRSMTGAEDEALKKAIADELALLRNAIEHFALS</sequence>